<dbReference type="GeneID" id="85498784"/>
<dbReference type="EMBL" id="AP028219">
    <property type="protein sequence ID" value="BEI94914.1"/>
    <property type="molecule type" value="Genomic_DNA"/>
</dbReference>
<comment type="subcellular location">
    <subcellularLocation>
        <location evidence="1">Mitochondrion outer membrane</location>
    </subcellularLocation>
</comment>
<dbReference type="FunFam" id="2.40.160.10:FF:000012">
    <property type="entry name" value="Voltage-dependent anion-selective channel"/>
    <property type="match status" value="1"/>
</dbReference>
<name>A0AA48LAH2_9TREE</name>
<dbReference type="InterPro" id="IPR001925">
    <property type="entry name" value="Porin_Euk"/>
</dbReference>
<comment type="similarity">
    <text evidence="2">Belongs to the eukaryotic mitochondrial porin family.</text>
</comment>
<evidence type="ECO:0000313" key="12">
    <source>
        <dbReference type="Proteomes" id="UP001233271"/>
    </source>
</evidence>
<dbReference type="AlphaFoldDB" id="A0AA48LAH2"/>
<dbReference type="GO" id="GO:0015288">
    <property type="term" value="F:porin activity"/>
    <property type="evidence" value="ECO:0007669"/>
    <property type="project" value="UniProtKB-KW"/>
</dbReference>
<gene>
    <name evidence="11" type="primary">POR1</name>
    <name evidence="11" type="ORF">CcaverHIS019_0704950</name>
</gene>
<keyword evidence="8" id="KW-0626">Porin</keyword>
<evidence type="ECO:0000256" key="3">
    <source>
        <dbReference type="ARBA" id="ARBA00022448"/>
    </source>
</evidence>
<evidence type="ECO:0000256" key="2">
    <source>
        <dbReference type="ARBA" id="ARBA00007780"/>
    </source>
</evidence>
<reference evidence="11" key="1">
    <citation type="journal article" date="2023" name="BMC Genomics">
        <title>Chromosome-level genome assemblies of Cutaneotrichosporon spp. (Trichosporonales, Basidiomycota) reveal imbalanced evolution between nucleotide sequences and chromosome synteny.</title>
        <authorList>
            <person name="Kobayashi Y."/>
            <person name="Kayamori A."/>
            <person name="Aoki K."/>
            <person name="Shiwa Y."/>
            <person name="Matsutani M."/>
            <person name="Fujita N."/>
            <person name="Sugita T."/>
            <person name="Iwasaki W."/>
            <person name="Tanaka N."/>
            <person name="Takashima M."/>
        </authorList>
    </citation>
    <scope>NUCLEOTIDE SEQUENCE</scope>
    <source>
        <strain evidence="11">HIS019</strain>
    </source>
</reference>
<evidence type="ECO:0008006" key="13">
    <source>
        <dbReference type="Google" id="ProtNLM"/>
    </source>
</evidence>
<keyword evidence="5" id="KW-0812">Transmembrane</keyword>
<dbReference type="CDD" id="cd07306">
    <property type="entry name" value="Porin3_VDAC"/>
    <property type="match status" value="1"/>
</dbReference>
<evidence type="ECO:0000256" key="5">
    <source>
        <dbReference type="ARBA" id="ARBA00022692"/>
    </source>
</evidence>
<dbReference type="GO" id="GO:0005741">
    <property type="term" value="C:mitochondrial outer membrane"/>
    <property type="evidence" value="ECO:0007669"/>
    <property type="project" value="UniProtKB-SubCell"/>
</dbReference>
<evidence type="ECO:0000313" key="11">
    <source>
        <dbReference type="EMBL" id="BEI94914.1"/>
    </source>
</evidence>
<dbReference type="InterPro" id="IPR027246">
    <property type="entry name" value="Porin_Euk/Tom40"/>
</dbReference>
<protein>
    <recommendedName>
        <fullName evidence="13">Voltage-dependent ion-selective channel</fullName>
    </recommendedName>
</protein>
<evidence type="ECO:0000256" key="4">
    <source>
        <dbReference type="ARBA" id="ARBA00022452"/>
    </source>
</evidence>
<dbReference type="GO" id="GO:0046930">
    <property type="term" value="C:pore complex"/>
    <property type="evidence" value="ECO:0007669"/>
    <property type="project" value="UniProtKB-KW"/>
</dbReference>
<sequence>MHGLGNKTHTHEFLFTLRNQPIPSTMPQPVPPSWKDLGKSASDLLQKDYPIHGTSLEVKTLTPSNVAFKVAGTRDSASNSITGDIEGKYTDFKNGLTVTQAWTTSNLLRTQVELENQLANGLKLDLNTTLNPAKSQKAAILTAIYKQPSVHTRAVADVFKGPTFTADAVVGHDGFLVGGEASYDVSSGKLNRYAAAVGYSAPEYAVTIHSLQQLSIYSASYYHKVSKDVEAGARAVYDTKATTGGVSIEVGTKAYLDNAAFVKAKINDAGLLVLGYTQALRPGVKASFGLALDTAKLNDTSAGNAAHKVGASFTFNS</sequence>
<dbReference type="Pfam" id="PF01459">
    <property type="entry name" value="Porin_3"/>
    <property type="match status" value="1"/>
</dbReference>
<dbReference type="PRINTS" id="PR00185">
    <property type="entry name" value="EUKARYTPORIN"/>
</dbReference>
<keyword evidence="4" id="KW-1134">Transmembrane beta strand</keyword>
<evidence type="ECO:0000256" key="7">
    <source>
        <dbReference type="ARBA" id="ARBA00023065"/>
    </source>
</evidence>
<keyword evidence="9" id="KW-0496">Mitochondrion</keyword>
<accession>A0AA48LAH2</accession>
<evidence type="ECO:0000256" key="10">
    <source>
        <dbReference type="ARBA" id="ARBA00023136"/>
    </source>
</evidence>
<dbReference type="GO" id="GO:0008308">
    <property type="term" value="F:voltage-gated monoatomic anion channel activity"/>
    <property type="evidence" value="ECO:0007669"/>
    <property type="project" value="InterPro"/>
</dbReference>
<keyword evidence="6" id="KW-1000">Mitochondrion outer membrane</keyword>
<dbReference type="InterPro" id="IPR023614">
    <property type="entry name" value="Porin_dom_sf"/>
</dbReference>
<dbReference type="Gene3D" id="2.40.160.10">
    <property type="entry name" value="Porin"/>
    <property type="match status" value="1"/>
</dbReference>
<keyword evidence="3" id="KW-0813">Transport</keyword>
<dbReference type="KEGG" id="ccac:CcaHIS019_0704950"/>
<keyword evidence="10" id="KW-0472">Membrane</keyword>
<dbReference type="PANTHER" id="PTHR11743">
    <property type="entry name" value="VOLTAGE-DEPENDENT ANION-SELECTIVE CHANNEL"/>
    <property type="match status" value="1"/>
</dbReference>
<dbReference type="PANTHER" id="PTHR11743:SF70">
    <property type="entry name" value="GH26960P-RELATED"/>
    <property type="match status" value="1"/>
</dbReference>
<evidence type="ECO:0000256" key="9">
    <source>
        <dbReference type="ARBA" id="ARBA00023128"/>
    </source>
</evidence>
<evidence type="ECO:0000256" key="6">
    <source>
        <dbReference type="ARBA" id="ARBA00022787"/>
    </source>
</evidence>
<organism evidence="11 12">
    <name type="scientific">Cutaneotrichosporon cavernicola</name>
    <dbReference type="NCBI Taxonomy" id="279322"/>
    <lineage>
        <taxon>Eukaryota</taxon>
        <taxon>Fungi</taxon>
        <taxon>Dikarya</taxon>
        <taxon>Basidiomycota</taxon>
        <taxon>Agaricomycotina</taxon>
        <taxon>Tremellomycetes</taxon>
        <taxon>Trichosporonales</taxon>
        <taxon>Trichosporonaceae</taxon>
        <taxon>Cutaneotrichosporon</taxon>
    </lineage>
</organism>
<proteinExistence type="inferred from homology"/>
<dbReference type="Proteomes" id="UP001233271">
    <property type="component" value="Chromosome 7b"/>
</dbReference>
<evidence type="ECO:0000256" key="8">
    <source>
        <dbReference type="ARBA" id="ARBA00023114"/>
    </source>
</evidence>
<keyword evidence="7" id="KW-0406">Ion transport</keyword>
<evidence type="ECO:0000256" key="1">
    <source>
        <dbReference type="ARBA" id="ARBA00004294"/>
    </source>
</evidence>
<dbReference type="RefSeq" id="XP_060460179.1">
    <property type="nucleotide sequence ID" value="XM_060603935.1"/>
</dbReference>
<keyword evidence="12" id="KW-1185">Reference proteome</keyword>